<dbReference type="Proteomes" id="UP000485058">
    <property type="component" value="Unassembled WGS sequence"/>
</dbReference>
<gene>
    <name evidence="1" type="ORF">HaLaN_33015</name>
</gene>
<protein>
    <submittedName>
        <fullName evidence="1">Uncharacterized protein</fullName>
    </submittedName>
</protein>
<dbReference type="EMBL" id="BLLF01009107">
    <property type="protein sequence ID" value="GFH33617.1"/>
    <property type="molecule type" value="Genomic_DNA"/>
</dbReference>
<accession>A0A6A0APP3</accession>
<dbReference type="AlphaFoldDB" id="A0A6A0APP3"/>
<evidence type="ECO:0000313" key="2">
    <source>
        <dbReference type="Proteomes" id="UP000485058"/>
    </source>
</evidence>
<evidence type="ECO:0000313" key="1">
    <source>
        <dbReference type="EMBL" id="GFH33617.1"/>
    </source>
</evidence>
<comment type="caution">
    <text evidence="1">The sequence shown here is derived from an EMBL/GenBank/DDBJ whole genome shotgun (WGS) entry which is preliminary data.</text>
</comment>
<proteinExistence type="predicted"/>
<sequence>MDADVEYSDGDKEWVLLAVEKVG</sequence>
<keyword evidence="2" id="KW-1185">Reference proteome</keyword>
<name>A0A6A0APP3_HAELA</name>
<feature type="non-terminal residue" evidence="1">
    <location>
        <position position="1"/>
    </location>
</feature>
<organism evidence="1 2">
    <name type="scientific">Haematococcus lacustris</name>
    <name type="common">Green alga</name>
    <name type="synonym">Haematococcus pluvialis</name>
    <dbReference type="NCBI Taxonomy" id="44745"/>
    <lineage>
        <taxon>Eukaryota</taxon>
        <taxon>Viridiplantae</taxon>
        <taxon>Chlorophyta</taxon>
        <taxon>core chlorophytes</taxon>
        <taxon>Chlorophyceae</taxon>
        <taxon>CS clade</taxon>
        <taxon>Chlamydomonadales</taxon>
        <taxon>Haematococcaceae</taxon>
        <taxon>Haematococcus</taxon>
    </lineage>
</organism>
<feature type="non-terminal residue" evidence="1">
    <location>
        <position position="23"/>
    </location>
</feature>
<reference evidence="1 2" key="1">
    <citation type="submission" date="2020-02" db="EMBL/GenBank/DDBJ databases">
        <title>Draft genome sequence of Haematococcus lacustris strain NIES-144.</title>
        <authorList>
            <person name="Morimoto D."/>
            <person name="Nakagawa S."/>
            <person name="Yoshida T."/>
            <person name="Sawayama S."/>
        </authorList>
    </citation>
    <scope>NUCLEOTIDE SEQUENCE [LARGE SCALE GENOMIC DNA]</scope>
    <source>
        <strain evidence="1 2">NIES-144</strain>
    </source>
</reference>